<proteinExistence type="predicted"/>
<feature type="compositionally biased region" description="Polar residues" evidence="1">
    <location>
        <begin position="266"/>
        <end position="283"/>
    </location>
</feature>
<reference evidence="5" key="1">
    <citation type="submission" date="2025-08" db="UniProtKB">
        <authorList>
            <consortium name="RefSeq"/>
        </authorList>
    </citation>
    <scope>IDENTIFICATION</scope>
</reference>
<feature type="compositionally biased region" description="Polar residues" evidence="1">
    <location>
        <begin position="114"/>
        <end position="126"/>
    </location>
</feature>
<evidence type="ECO:0000256" key="2">
    <source>
        <dbReference type="SAM" id="Phobius"/>
    </source>
</evidence>
<dbReference type="CTD" id="797357"/>
<keyword evidence="2" id="KW-1133">Transmembrane helix</keyword>
<keyword evidence="2" id="KW-0472">Membrane</keyword>
<feature type="compositionally biased region" description="Low complexity" evidence="1">
    <location>
        <begin position="149"/>
        <end position="181"/>
    </location>
</feature>
<gene>
    <name evidence="5" type="primary">cd44a</name>
</gene>
<evidence type="ECO:0000313" key="4">
    <source>
        <dbReference type="Proteomes" id="UP000515145"/>
    </source>
</evidence>
<dbReference type="Proteomes" id="UP000515145">
    <property type="component" value="Chromosome 3"/>
</dbReference>
<name>A0A6P7I0F4_9TELE</name>
<evidence type="ECO:0000256" key="3">
    <source>
        <dbReference type="SAM" id="SignalP"/>
    </source>
</evidence>
<organism evidence="4 5">
    <name type="scientific">Parambassis ranga</name>
    <name type="common">Indian glassy fish</name>
    <dbReference type="NCBI Taxonomy" id="210632"/>
    <lineage>
        <taxon>Eukaryota</taxon>
        <taxon>Metazoa</taxon>
        <taxon>Chordata</taxon>
        <taxon>Craniata</taxon>
        <taxon>Vertebrata</taxon>
        <taxon>Euteleostomi</taxon>
        <taxon>Actinopterygii</taxon>
        <taxon>Neopterygii</taxon>
        <taxon>Teleostei</taxon>
        <taxon>Neoteleostei</taxon>
        <taxon>Acanthomorphata</taxon>
        <taxon>Ovalentaria</taxon>
        <taxon>Ambassidae</taxon>
        <taxon>Parambassis</taxon>
    </lineage>
</organism>
<feature type="chain" id="PRO_5028160490" description="Mucin-5AC-like" evidence="3">
    <location>
        <begin position="19"/>
        <end position="321"/>
    </location>
</feature>
<feature type="compositionally biased region" description="Low complexity" evidence="1">
    <location>
        <begin position="87"/>
        <end position="100"/>
    </location>
</feature>
<dbReference type="InParanoid" id="A0A6P7I0F4"/>
<evidence type="ECO:0000313" key="5">
    <source>
        <dbReference type="RefSeq" id="XP_028257956.1"/>
    </source>
</evidence>
<keyword evidence="4" id="KW-1185">Reference proteome</keyword>
<evidence type="ECO:0008006" key="6">
    <source>
        <dbReference type="Google" id="ProtNLM"/>
    </source>
</evidence>
<dbReference type="GeneID" id="114433528"/>
<dbReference type="OrthoDB" id="8953573at2759"/>
<feature type="signal peptide" evidence="3">
    <location>
        <begin position="1"/>
        <end position="18"/>
    </location>
</feature>
<keyword evidence="3" id="KW-0732">Signal</keyword>
<protein>
    <recommendedName>
        <fullName evidence="6">Mucin-5AC-like</fullName>
    </recommendedName>
</protein>
<feature type="transmembrane region" description="Helical" evidence="2">
    <location>
        <begin position="236"/>
        <end position="258"/>
    </location>
</feature>
<dbReference type="RefSeq" id="XP_028257956.1">
    <property type="nucleotide sequence ID" value="XM_028402155.1"/>
</dbReference>
<feature type="region of interest" description="Disordered" evidence="1">
    <location>
        <begin position="266"/>
        <end position="321"/>
    </location>
</feature>
<feature type="region of interest" description="Disordered" evidence="1">
    <location>
        <begin position="60"/>
        <end position="200"/>
    </location>
</feature>
<sequence length="321" mass="34036">MRTLLLAVILGLLAVVHSTPVDTVTQNPTKPEDDVFREAMTDGFLIDLPTLTTEPPKISMTTLASLPPSAEPKDMDDMEGSASGEPSTSIFFTATTASHSSTRDTPLLSPLPGFTSTSEAYPSETANPEEFSGDTQGSGSGFEDEPMLSTSPSSRVTSSFTTQTSTAPSTSTTAAAPSTSSDQIFEDKEGSASGSGPQVRMQFKGSVGQEMLEPGQVAELESANPTPGTPGDSTPGWILVIGFIAGAAALVMLSVAIATRNKWNRPNQASVRQEPQTDSSNQQRELEMETFLHKQEPRENGKAAEYTVIPLDELPEDYSSH</sequence>
<evidence type="ECO:0000256" key="1">
    <source>
        <dbReference type="SAM" id="MobiDB-lite"/>
    </source>
</evidence>
<dbReference type="AlphaFoldDB" id="A0A6P7I0F4"/>
<feature type="compositionally biased region" description="Basic and acidic residues" evidence="1">
    <location>
        <begin position="284"/>
        <end position="302"/>
    </location>
</feature>
<keyword evidence="2" id="KW-0812">Transmembrane</keyword>
<accession>A0A6P7I0F4</accession>